<dbReference type="Proteomes" id="UP000290876">
    <property type="component" value="Chromosome"/>
</dbReference>
<keyword evidence="2" id="KW-1185">Reference proteome</keyword>
<accession>A0A449B9W8</accession>
<dbReference type="RefSeq" id="WP_129622833.1">
    <property type="nucleotide sequence ID" value="NZ_LR215043.1"/>
</dbReference>
<evidence type="ECO:0000313" key="2">
    <source>
        <dbReference type="Proteomes" id="UP000290876"/>
    </source>
</evidence>
<dbReference type="EMBL" id="LR215043">
    <property type="protein sequence ID" value="VEU77980.1"/>
    <property type="molecule type" value="Genomic_DNA"/>
</dbReference>
<reference evidence="1 2" key="1">
    <citation type="submission" date="2019-01" db="EMBL/GenBank/DDBJ databases">
        <authorList>
            <consortium name="Pathogen Informatics"/>
        </authorList>
    </citation>
    <scope>NUCLEOTIDE SEQUENCE [LARGE SCALE GENOMIC DNA]</scope>
    <source>
        <strain evidence="1 2">NCTC10184</strain>
    </source>
</reference>
<name>A0A449B9W8_9BACT</name>
<evidence type="ECO:0000313" key="1">
    <source>
        <dbReference type="EMBL" id="VEU77980.1"/>
    </source>
</evidence>
<dbReference type="KEGG" id="mcob:NCTC10184_00195"/>
<dbReference type="AlphaFoldDB" id="A0A449B9W8"/>
<protein>
    <submittedName>
        <fullName evidence="1">Uncharacterized protein</fullName>
    </submittedName>
</protein>
<proteinExistence type="predicted"/>
<gene>
    <name evidence="1" type="ORF">NCTC10184_00195</name>
</gene>
<sequence length="169" mass="20564">MILNPRKEQIRISKKILIQNSLYKNYKLAFGFRGFYFNLEKIVINFKWSFNDQKLSELNQMIGEGKQFHLKTLHKLIMDVMIIKNKNDYETRSNFFFWYLYAICSFAVRKNKKLKLILDNPYTTKSIDEVDYIKRNYYYDFLKGIQVLIGYNHMIKDIFKHMPFLLTRP</sequence>
<organism evidence="1 2">
    <name type="scientific">Mycoplasmopsis columbinasalis</name>
    <dbReference type="NCBI Taxonomy" id="114880"/>
    <lineage>
        <taxon>Bacteria</taxon>
        <taxon>Bacillati</taxon>
        <taxon>Mycoplasmatota</taxon>
        <taxon>Mycoplasmoidales</taxon>
        <taxon>Metamycoplasmataceae</taxon>
        <taxon>Mycoplasmopsis</taxon>
    </lineage>
</organism>